<evidence type="ECO:0000313" key="3">
    <source>
        <dbReference type="Proteomes" id="UP000663722"/>
    </source>
</evidence>
<protein>
    <submittedName>
        <fullName evidence="2">Uncharacterized protein</fullName>
    </submittedName>
</protein>
<name>A0A975GU53_9BACT</name>
<dbReference type="AlphaFoldDB" id="A0A975GU53"/>
<keyword evidence="1" id="KW-0472">Membrane</keyword>
<evidence type="ECO:0000256" key="1">
    <source>
        <dbReference type="SAM" id="Phobius"/>
    </source>
</evidence>
<keyword evidence="3" id="KW-1185">Reference proteome</keyword>
<keyword evidence="1" id="KW-1133">Transmembrane helix</keyword>
<proteinExistence type="predicted"/>
<dbReference type="KEGG" id="dmm:dnm_098350"/>
<gene>
    <name evidence="2" type="ORF">dnm_098350</name>
</gene>
<sequence>MEVVLKVGIGHGSSSAILVSILVLMEVVLKEKGCEPFKWERSLFQSLF</sequence>
<keyword evidence="1" id="KW-0812">Transmembrane</keyword>
<feature type="transmembrane region" description="Helical" evidence="1">
    <location>
        <begin position="12"/>
        <end position="29"/>
    </location>
</feature>
<accession>A0A975GU53</accession>
<evidence type="ECO:0000313" key="2">
    <source>
        <dbReference type="EMBL" id="QTA93731.1"/>
    </source>
</evidence>
<organism evidence="2 3">
    <name type="scientific">Desulfonema magnum</name>
    <dbReference type="NCBI Taxonomy" id="45655"/>
    <lineage>
        <taxon>Bacteria</taxon>
        <taxon>Pseudomonadati</taxon>
        <taxon>Thermodesulfobacteriota</taxon>
        <taxon>Desulfobacteria</taxon>
        <taxon>Desulfobacterales</taxon>
        <taxon>Desulfococcaceae</taxon>
        <taxon>Desulfonema</taxon>
    </lineage>
</organism>
<dbReference type="Proteomes" id="UP000663722">
    <property type="component" value="Chromosome"/>
</dbReference>
<reference evidence="2" key="1">
    <citation type="journal article" date="2021" name="Microb. Physiol.">
        <title>Proteogenomic Insights into the Physiology of Marine, Sulfate-Reducing, Filamentous Desulfonema limicola and Desulfonema magnum.</title>
        <authorList>
            <person name="Schnaars V."/>
            <person name="Wohlbrand L."/>
            <person name="Scheve S."/>
            <person name="Hinrichs C."/>
            <person name="Reinhardt R."/>
            <person name="Rabus R."/>
        </authorList>
    </citation>
    <scope>NUCLEOTIDE SEQUENCE</scope>
    <source>
        <strain evidence="2">4be13</strain>
    </source>
</reference>
<dbReference type="EMBL" id="CP061800">
    <property type="protein sequence ID" value="QTA93731.1"/>
    <property type="molecule type" value="Genomic_DNA"/>
</dbReference>